<proteinExistence type="predicted"/>
<evidence type="ECO:0000313" key="2">
    <source>
        <dbReference type="EMBL" id="VDN15500.1"/>
    </source>
</evidence>
<reference evidence="2 3" key="1">
    <citation type="submission" date="2018-11" db="EMBL/GenBank/DDBJ databases">
        <authorList>
            <consortium name="Pathogen Informatics"/>
        </authorList>
    </citation>
    <scope>NUCLEOTIDE SEQUENCE [LARGE SCALE GENOMIC DNA]</scope>
</reference>
<feature type="transmembrane region" description="Helical" evidence="1">
    <location>
        <begin position="7"/>
        <end position="26"/>
    </location>
</feature>
<name>A0A3P7LQJ2_DIBLA</name>
<protein>
    <submittedName>
        <fullName evidence="2">Uncharacterized protein</fullName>
    </submittedName>
</protein>
<gene>
    <name evidence="2" type="ORF">DILT_LOCUS11331</name>
</gene>
<keyword evidence="1" id="KW-0472">Membrane</keyword>
<organism evidence="2 3">
    <name type="scientific">Dibothriocephalus latus</name>
    <name type="common">Fish tapeworm</name>
    <name type="synonym">Diphyllobothrium latum</name>
    <dbReference type="NCBI Taxonomy" id="60516"/>
    <lineage>
        <taxon>Eukaryota</taxon>
        <taxon>Metazoa</taxon>
        <taxon>Spiralia</taxon>
        <taxon>Lophotrochozoa</taxon>
        <taxon>Platyhelminthes</taxon>
        <taxon>Cestoda</taxon>
        <taxon>Eucestoda</taxon>
        <taxon>Diphyllobothriidea</taxon>
        <taxon>Diphyllobothriidae</taxon>
        <taxon>Dibothriocephalus</taxon>
    </lineage>
</organism>
<accession>A0A3P7LQJ2</accession>
<keyword evidence="1" id="KW-1133">Transmembrane helix</keyword>
<dbReference type="AlphaFoldDB" id="A0A3P7LQJ2"/>
<evidence type="ECO:0000313" key="3">
    <source>
        <dbReference type="Proteomes" id="UP000281553"/>
    </source>
</evidence>
<keyword evidence="3" id="KW-1185">Reference proteome</keyword>
<dbReference type="EMBL" id="UYRU01062734">
    <property type="protein sequence ID" value="VDN15500.1"/>
    <property type="molecule type" value="Genomic_DNA"/>
</dbReference>
<sequence length="119" mass="13131">MKLDPTSSFISATIATIANIIFSYALTVEKIYNGNGLYAVYANQSVVWQYNVNEIFDSGITCTWLSICLALVAGWFWLAAAYVQPPIAFKPTPTVYQRPPFYTTKSQTCTLLKVGATAD</sequence>
<evidence type="ECO:0000256" key="1">
    <source>
        <dbReference type="SAM" id="Phobius"/>
    </source>
</evidence>
<feature type="transmembrane region" description="Helical" evidence="1">
    <location>
        <begin position="64"/>
        <end position="83"/>
    </location>
</feature>
<dbReference type="Proteomes" id="UP000281553">
    <property type="component" value="Unassembled WGS sequence"/>
</dbReference>
<keyword evidence="1" id="KW-0812">Transmembrane</keyword>